<dbReference type="Proteomes" id="UP000501690">
    <property type="component" value="Linkage Group LG11"/>
</dbReference>
<keyword evidence="2 3" id="KW-0175">Coiled coil</keyword>
<dbReference type="Pfam" id="PF05911">
    <property type="entry name" value="FPP"/>
    <property type="match status" value="1"/>
</dbReference>
<organism evidence="5 6">
    <name type="scientific">Vigna unguiculata</name>
    <name type="common">Cowpea</name>
    <dbReference type="NCBI Taxonomy" id="3917"/>
    <lineage>
        <taxon>Eukaryota</taxon>
        <taxon>Viridiplantae</taxon>
        <taxon>Streptophyta</taxon>
        <taxon>Embryophyta</taxon>
        <taxon>Tracheophyta</taxon>
        <taxon>Spermatophyta</taxon>
        <taxon>Magnoliopsida</taxon>
        <taxon>eudicotyledons</taxon>
        <taxon>Gunneridae</taxon>
        <taxon>Pentapetalae</taxon>
        <taxon>rosids</taxon>
        <taxon>fabids</taxon>
        <taxon>Fabales</taxon>
        <taxon>Fabaceae</taxon>
        <taxon>Papilionoideae</taxon>
        <taxon>50 kb inversion clade</taxon>
        <taxon>NPAAA clade</taxon>
        <taxon>indigoferoid/millettioid clade</taxon>
        <taxon>Phaseoleae</taxon>
        <taxon>Vigna</taxon>
    </lineage>
</organism>
<evidence type="ECO:0000256" key="3">
    <source>
        <dbReference type="SAM" id="Coils"/>
    </source>
</evidence>
<feature type="compositionally biased region" description="Basic residues" evidence="4">
    <location>
        <begin position="1019"/>
        <end position="1028"/>
    </location>
</feature>
<evidence type="ECO:0000256" key="1">
    <source>
        <dbReference type="ARBA" id="ARBA00005921"/>
    </source>
</evidence>
<accession>A0A4D6NTB5</accession>
<comment type="similarity">
    <text evidence="1">Belongs to the FPP family.</text>
</comment>
<dbReference type="AlphaFoldDB" id="A0A4D6NTB5"/>
<sequence>MDRRWPWKKKSSEKAVIEKAATALDSSDASNNQDNKKPNYVQISVESYSHLSGLEDQVKTYEEKVQALEDEIKEINEKLSAANSEINTKESMVKQHAKVAEEAVSGWEKAEAEALALKNHLESVTLLKLTAEDRATHLDGALKECMRQIRNLKEEHELKIQEVALSKTKQLDKIKGELEAKITNFEQELLRSAAENGALSRSLQERSNMLIKLSEDKARAEAEIELLKGNIEACERENNSLKYELHVVSKELEIRNEEKNMSLRSAEAANKQHMEGVKKIAKLEAECQRLRGLVRKKLPGPAALAQMKLEVESLGRDFGESRLRKSPVKPASPNLSPLPDFSLENVQKFQKDNEFLTERLLAMEEETKMLKEALAKRNSELQASRSMCAKTLSKLQSLEAQSHESIYNQNASSAPSLVSMSEDGNDDAVSCAESWSTAIVPGHSQFPKEKCTEESSKSEVSNKLELMDDFLEVEKLARLSNDSNADATVSVSSNNKTTDNDVSEVSIGKEGPSEKIGNSNPLPNKVSSDALMSAPDPQSDASGLMLAELRSRILLVFESLSKDADIGKIVEDIKHVLDDSLDITIRHSVDAHPSDATCDRKDDPEDAGLNLEKDIISSQQLREHVRVTSDLEAAISQIHEFVLLLGKEAMTFHDITCDGNEMRQKIEDFSVTFDKTLSNNASLLQFVLDLSYVLDKASEFRFNVLGYKGTEVESNSPDCIDKIALPENKLAQDNSSGERYQTGCSHILSSSSNPEVPDDGNLVSGFRVDAASQKLSMQKFEELKLEKEKIVTDLSNCTETLEITKSQLLETEQHLAEVKSQLASAKNSNSLAETQLKCMAESYKSLETRAQDMETEMNRLQIKIESLENELQDERKAHEAALTRSKDLEEQLQRIEYSSADDDHKTSHDRDLTAAAEKLAECQETILLLGKQLNALRPQTEPIDSSYSKVNPKDEGFTEDEPTTNGPKFQELGQMEMDHATSAFVQRLSSESPLHFSNSLFSPSDSESTLPARSPVQHSKSKPKHRPTKSASSSVSSATTPEKHARGFSRFFSPKGKSGH</sequence>
<dbReference type="EMBL" id="CP039355">
    <property type="protein sequence ID" value="QCE16678.1"/>
    <property type="molecule type" value="Genomic_DNA"/>
</dbReference>
<dbReference type="OrthoDB" id="1926355at2759"/>
<evidence type="ECO:0000313" key="6">
    <source>
        <dbReference type="Proteomes" id="UP000501690"/>
    </source>
</evidence>
<evidence type="ECO:0000256" key="2">
    <source>
        <dbReference type="ARBA" id="ARBA00023054"/>
    </source>
</evidence>
<feature type="coiled-coil region" evidence="3">
    <location>
        <begin position="801"/>
        <end position="891"/>
    </location>
</feature>
<dbReference type="PANTHER" id="PTHR31580:SF4">
    <property type="entry name" value="FILAMENT-LIKE PLANT PROTEIN 6"/>
    <property type="match status" value="1"/>
</dbReference>
<feature type="coiled-coil region" evidence="3">
    <location>
        <begin position="51"/>
        <end position="92"/>
    </location>
</feature>
<dbReference type="InterPro" id="IPR008587">
    <property type="entry name" value="FPP_plant"/>
</dbReference>
<feature type="coiled-coil region" evidence="3">
    <location>
        <begin position="346"/>
        <end position="373"/>
    </location>
</feature>
<reference evidence="5 6" key="1">
    <citation type="submission" date="2019-04" db="EMBL/GenBank/DDBJ databases">
        <title>An improved genome assembly and genetic linkage map for asparagus bean, Vigna unguiculata ssp. sesquipedialis.</title>
        <authorList>
            <person name="Xia Q."/>
            <person name="Zhang R."/>
            <person name="Dong Y."/>
        </authorList>
    </citation>
    <scope>NUCLEOTIDE SEQUENCE [LARGE SCALE GENOMIC DNA]</scope>
    <source>
        <tissue evidence="5">Leaf</tissue>
    </source>
</reference>
<keyword evidence="6" id="KW-1185">Reference proteome</keyword>
<evidence type="ECO:0000313" key="5">
    <source>
        <dbReference type="EMBL" id="QCE16678.1"/>
    </source>
</evidence>
<feature type="compositionally biased region" description="Polar residues" evidence="4">
    <location>
        <begin position="999"/>
        <end position="1011"/>
    </location>
</feature>
<feature type="region of interest" description="Disordered" evidence="4">
    <location>
        <begin position="999"/>
        <end position="1060"/>
    </location>
</feature>
<feature type="region of interest" description="Disordered" evidence="4">
    <location>
        <begin position="939"/>
        <end position="969"/>
    </location>
</feature>
<feature type="coiled-coil region" evidence="3">
    <location>
        <begin position="135"/>
        <end position="286"/>
    </location>
</feature>
<feature type="compositionally biased region" description="Polar residues" evidence="4">
    <location>
        <begin position="483"/>
        <end position="497"/>
    </location>
</feature>
<dbReference type="Gramene" id="Vigun09g252400.1.v1.2">
    <property type="protein sequence ID" value="Vigun09g252400.1.v1.2"/>
    <property type="gene ID" value="Vigun09g252400.v1.2"/>
</dbReference>
<protein>
    <submittedName>
        <fullName evidence="5">Filament-like plant protein</fullName>
    </submittedName>
</protein>
<feature type="compositionally biased region" description="Polar residues" evidence="4">
    <location>
        <begin position="516"/>
        <end position="527"/>
    </location>
</feature>
<evidence type="ECO:0000256" key="4">
    <source>
        <dbReference type="SAM" id="MobiDB-lite"/>
    </source>
</evidence>
<dbReference type="PANTHER" id="PTHR31580">
    <property type="entry name" value="FILAMENT-LIKE PLANT PROTEIN 4"/>
    <property type="match status" value="1"/>
</dbReference>
<gene>
    <name evidence="5" type="ORF">DEO72_LG11g3697</name>
</gene>
<dbReference type="SUPFAM" id="SSF57997">
    <property type="entry name" value="Tropomyosin"/>
    <property type="match status" value="1"/>
</dbReference>
<dbReference type="Gramene" id="Vigun09g252400.2.v1.2">
    <property type="protein sequence ID" value="Vigun09g252400.2.v1.2"/>
    <property type="gene ID" value="Vigun09g252400.v1.2"/>
</dbReference>
<name>A0A4D6NTB5_VIGUN</name>
<proteinExistence type="inferred from homology"/>
<feature type="region of interest" description="Disordered" evidence="4">
    <location>
        <begin position="483"/>
        <end position="540"/>
    </location>
</feature>